<feature type="compositionally biased region" description="Gly residues" evidence="1">
    <location>
        <begin position="657"/>
        <end position="666"/>
    </location>
</feature>
<dbReference type="Proteomes" id="UP001054857">
    <property type="component" value="Unassembled WGS sequence"/>
</dbReference>
<feature type="compositionally biased region" description="Low complexity" evidence="1">
    <location>
        <begin position="941"/>
        <end position="955"/>
    </location>
</feature>
<comment type="caution">
    <text evidence="2">The sequence shown here is derived from an EMBL/GenBank/DDBJ whole genome shotgun (WGS) entry which is preliminary data.</text>
</comment>
<feature type="compositionally biased region" description="Polar residues" evidence="1">
    <location>
        <begin position="890"/>
        <end position="902"/>
    </location>
</feature>
<feature type="region of interest" description="Disordered" evidence="1">
    <location>
        <begin position="653"/>
        <end position="692"/>
    </location>
</feature>
<protein>
    <submittedName>
        <fullName evidence="2">Uncharacterized protein</fullName>
    </submittedName>
</protein>
<feature type="compositionally biased region" description="Low complexity" evidence="1">
    <location>
        <begin position="345"/>
        <end position="356"/>
    </location>
</feature>
<feature type="compositionally biased region" description="Pro residues" evidence="1">
    <location>
        <begin position="7"/>
        <end position="16"/>
    </location>
</feature>
<feature type="region of interest" description="Disordered" evidence="1">
    <location>
        <begin position="189"/>
        <end position="222"/>
    </location>
</feature>
<proteinExistence type="predicted"/>
<keyword evidence="3" id="KW-1185">Reference proteome</keyword>
<feature type="compositionally biased region" description="Low complexity" evidence="1">
    <location>
        <begin position="917"/>
        <end position="931"/>
    </location>
</feature>
<feature type="region of interest" description="Disordered" evidence="1">
    <location>
        <begin position="726"/>
        <end position="788"/>
    </location>
</feature>
<organism evidence="2 3">
    <name type="scientific">Astrephomene gubernaculifera</name>
    <dbReference type="NCBI Taxonomy" id="47775"/>
    <lineage>
        <taxon>Eukaryota</taxon>
        <taxon>Viridiplantae</taxon>
        <taxon>Chlorophyta</taxon>
        <taxon>core chlorophytes</taxon>
        <taxon>Chlorophyceae</taxon>
        <taxon>CS clade</taxon>
        <taxon>Chlamydomonadales</taxon>
        <taxon>Astrephomenaceae</taxon>
        <taxon>Astrephomene</taxon>
    </lineage>
</organism>
<feature type="region of interest" description="Disordered" evidence="1">
    <location>
        <begin position="821"/>
        <end position="964"/>
    </location>
</feature>
<feature type="compositionally biased region" description="Low complexity" evidence="1">
    <location>
        <begin position="827"/>
        <end position="845"/>
    </location>
</feature>
<reference evidence="2 3" key="1">
    <citation type="journal article" date="2021" name="Sci. Rep.">
        <title>Genome sequencing of the multicellular alga Astrephomene provides insights into convergent evolution of germ-soma differentiation.</title>
        <authorList>
            <person name="Yamashita S."/>
            <person name="Yamamoto K."/>
            <person name="Matsuzaki R."/>
            <person name="Suzuki S."/>
            <person name="Yamaguchi H."/>
            <person name="Hirooka S."/>
            <person name="Minakuchi Y."/>
            <person name="Miyagishima S."/>
            <person name="Kawachi M."/>
            <person name="Toyoda A."/>
            <person name="Nozaki H."/>
        </authorList>
    </citation>
    <scope>NUCLEOTIDE SEQUENCE [LARGE SCALE GENOMIC DNA]</scope>
    <source>
        <strain evidence="2 3">NIES-4017</strain>
    </source>
</reference>
<feature type="compositionally biased region" description="Gly residues" evidence="1">
    <location>
        <begin position="681"/>
        <end position="692"/>
    </location>
</feature>
<evidence type="ECO:0000256" key="1">
    <source>
        <dbReference type="SAM" id="MobiDB-lite"/>
    </source>
</evidence>
<feature type="compositionally biased region" description="Gly residues" evidence="1">
    <location>
        <begin position="846"/>
        <end position="868"/>
    </location>
</feature>
<gene>
    <name evidence="2" type="ORF">Agub_g8052</name>
</gene>
<accession>A0AAD3HN63</accession>
<feature type="compositionally biased region" description="Gly residues" evidence="1">
    <location>
        <begin position="766"/>
        <end position="788"/>
    </location>
</feature>
<evidence type="ECO:0000313" key="3">
    <source>
        <dbReference type="Proteomes" id="UP001054857"/>
    </source>
</evidence>
<feature type="compositionally biased region" description="Low complexity" evidence="1">
    <location>
        <begin position="193"/>
        <end position="202"/>
    </location>
</feature>
<name>A0AAD3HN63_9CHLO</name>
<evidence type="ECO:0000313" key="2">
    <source>
        <dbReference type="EMBL" id="GFR46475.1"/>
    </source>
</evidence>
<sequence length="1063" mass="103619">ARMVPPLGVPVPPSTPPATGFRGRSCSSSQGKGGGNRSRSSGGGGDDHNSPAPFPPPAAAAAFTTVRRSSCYRPGIAISGVHSPLHNTPHPAPHAAAGAGMAMRAAMDYGGGDARSGLVSSNGVGPIEGAQPQALLGDASSIPADWWLPERLDHVHTDFRTWLLAIRGMMADLNSAMAEIRVKLETCCEHPDSPGASDPADPTTTETALDTAHAHTSSSTRPALARSSACCSTVRRASLLQAQHAALAEQRRSLAAAEACLQRITLANLDALDAEDAGGEEDEDEEGGGQGGGGWLANAATSLAAGTSPGQLRNGRTGAAGTPAAAKATVTTAALAGRAAAAANTAAADPWVTPGTGNTGVPGGEQDAVQGGSPGLPAEPPDLPTGVFASAVEAAAAAVAAAVAATSAVVQTAPYRQSGVHYVTPTMGPPGQQGTSSLPRPLNSAGMRRQQLQLGPHQHLSLQHPHALHQTAAAAAAAAAAAVHRSASVPFSGPGMGGTGGPGGGFGGASSGGGFGAMTALQRSLGSSGAEAMMAAFQSLSGLPGWAGGPQGGPRSAPSTPSKPMYGLQPHPPSTPQYDNNLQRLMAARYIRSSGGAPLRPTSSADIRFLSALQQQQQRFGFPNGFQPQPSAGAAAVAEMAAACMQVNGLTTRQSTNGGGSGGSTAGSGQRNPAVPYRSSTGGGGVSGGGGVRTAASVAAAAAAAAAAWGFDSCAPAYPTAPTLRITSMGGSARGRREGGATPSGTTQGSPPASLKSTEEGKNTGVVGGEFCDGGHGSGDGGGAAGGGGNDNRSGGAGGGNVTGDIDCGCGGLGATVGTNSAGGGASSNTGSNTDGTRSSDTNGRASGGGSANPGAGSNAGGRSGSDTGGLEAAVVRRALSQPGGPMRTSRLQQGAVGSNSPALAATTVPRVGPHATTRSSDGATSSSSNSYLGPGGVSWATTASQLQQQQTVQARTRMSTPMSAGVRRRLHNAGSWVSWNTAGRLGLGSARLGGRAADGNIRGASNSSSGVGGLDGGGGGSGSGSGAGSEKGNSRGKAAGSALHLTNGVSWLLLNSEPLNYN</sequence>
<feature type="region of interest" description="Disordered" evidence="1">
    <location>
        <begin position="545"/>
        <end position="575"/>
    </location>
</feature>
<feature type="compositionally biased region" description="Gly residues" evidence="1">
    <location>
        <begin position="1011"/>
        <end position="1030"/>
    </location>
</feature>
<feature type="non-terminal residue" evidence="2">
    <location>
        <position position="1063"/>
    </location>
</feature>
<feature type="compositionally biased region" description="Polar residues" evidence="1">
    <location>
        <begin position="203"/>
        <end position="221"/>
    </location>
</feature>
<feature type="region of interest" description="Disordered" evidence="1">
    <location>
        <begin position="276"/>
        <end position="297"/>
    </location>
</feature>
<feature type="compositionally biased region" description="Gly residues" evidence="1">
    <location>
        <begin position="31"/>
        <end position="44"/>
    </location>
</feature>
<feature type="compositionally biased region" description="Low complexity" evidence="1">
    <location>
        <begin position="1000"/>
        <end position="1010"/>
    </location>
</feature>
<feature type="region of interest" description="Disordered" evidence="1">
    <location>
        <begin position="1000"/>
        <end position="1040"/>
    </location>
</feature>
<feature type="region of interest" description="Disordered" evidence="1">
    <location>
        <begin position="1"/>
        <end position="58"/>
    </location>
</feature>
<dbReference type="EMBL" id="BMAR01000014">
    <property type="protein sequence ID" value="GFR46475.1"/>
    <property type="molecule type" value="Genomic_DNA"/>
</dbReference>
<feature type="region of interest" description="Disordered" evidence="1">
    <location>
        <begin position="345"/>
        <end position="379"/>
    </location>
</feature>
<dbReference type="AlphaFoldDB" id="A0AAD3HN63"/>
<feature type="compositionally biased region" description="Acidic residues" evidence="1">
    <location>
        <begin position="276"/>
        <end position="287"/>
    </location>
</feature>